<accession>A0A6J8D324</accession>
<evidence type="ECO:0000256" key="1">
    <source>
        <dbReference type="SAM" id="MobiDB-lite"/>
    </source>
</evidence>
<evidence type="ECO:0000313" key="3">
    <source>
        <dbReference type="Proteomes" id="UP000507470"/>
    </source>
</evidence>
<dbReference type="OrthoDB" id="10449761at2759"/>
<sequence length="599" mass="68970">MGSSACEQRELMKLFKCVIDTGIDVLSAFFTLKVLSLPQNGGNFTQFLDNEKHFLYHQWEQRKTMCCACPQFGCSIGRSTKMKNWIFQMLYEANGIEDPAHVITRGGCLQQLCLHKFVTRSIAAHELDITVLSFLLRLFANMSASENSSLDTVNSCRNSICHARSTNCFSMAELNIMWTDLETHLLNLSDVPYQRIIQKQIQTCRKHEIDTEEIAELSNRINSMEIVVDDHTHHLNNNNNTVPEYVTKLEKLYINDSLQIQKSVSDQSRAIKQAEEAVVSVVKSEAYDFKESLAKNKEEMLAEITAKMSEFQEELIHNINNVVFELKYDKPVTKNSPEEMVKECLVLWHLKTPKEWNEKAVADALKDFEKLADKQAFKIKFVREGSLIILTTVPYGILHNKFNYEHAIKMFLTSLMGVCKINTERACHVKATLHILENDEVSIQHSYVLCEDKSTQISIQQEDKCFQIYSYESAKGMDPEELESKRFVKAEDGDSDLRSFQHEKFSSNLDLTSPITDRYSYSSTNVEESERLQKPGGSAYTQMFGNPKLTRKWEEPEFKKSLEEIRSHDTLPMTIDTTEVRSSRKEREKLLKDKNCSIQ</sequence>
<feature type="compositionally biased region" description="Basic and acidic residues" evidence="1">
    <location>
        <begin position="578"/>
        <end position="599"/>
    </location>
</feature>
<dbReference type="EMBL" id="CACVKT020006442">
    <property type="protein sequence ID" value="CAC5401524.1"/>
    <property type="molecule type" value="Genomic_DNA"/>
</dbReference>
<keyword evidence="3" id="KW-1185">Reference proteome</keyword>
<dbReference type="AlphaFoldDB" id="A0A6J8D324"/>
<proteinExistence type="predicted"/>
<evidence type="ECO:0008006" key="4">
    <source>
        <dbReference type="Google" id="ProtNLM"/>
    </source>
</evidence>
<feature type="region of interest" description="Disordered" evidence="1">
    <location>
        <begin position="522"/>
        <end position="545"/>
    </location>
</feature>
<reference evidence="2 3" key="1">
    <citation type="submission" date="2020-06" db="EMBL/GenBank/DDBJ databases">
        <authorList>
            <person name="Li R."/>
            <person name="Bekaert M."/>
        </authorList>
    </citation>
    <scope>NUCLEOTIDE SEQUENCE [LARGE SCALE GENOMIC DNA]</scope>
    <source>
        <strain evidence="3">wild</strain>
    </source>
</reference>
<gene>
    <name evidence="2" type="ORF">MCOR_35600</name>
</gene>
<feature type="region of interest" description="Disordered" evidence="1">
    <location>
        <begin position="564"/>
        <end position="599"/>
    </location>
</feature>
<evidence type="ECO:0000313" key="2">
    <source>
        <dbReference type="EMBL" id="CAC5401524.1"/>
    </source>
</evidence>
<protein>
    <recommendedName>
        <fullName evidence="4">DZIP3-like HEPN domain-containing protein</fullName>
    </recommendedName>
</protein>
<dbReference type="Proteomes" id="UP000507470">
    <property type="component" value="Unassembled WGS sequence"/>
</dbReference>
<name>A0A6J8D324_MYTCO</name>
<organism evidence="2 3">
    <name type="scientific">Mytilus coruscus</name>
    <name type="common">Sea mussel</name>
    <dbReference type="NCBI Taxonomy" id="42192"/>
    <lineage>
        <taxon>Eukaryota</taxon>
        <taxon>Metazoa</taxon>
        <taxon>Spiralia</taxon>
        <taxon>Lophotrochozoa</taxon>
        <taxon>Mollusca</taxon>
        <taxon>Bivalvia</taxon>
        <taxon>Autobranchia</taxon>
        <taxon>Pteriomorphia</taxon>
        <taxon>Mytilida</taxon>
        <taxon>Mytiloidea</taxon>
        <taxon>Mytilidae</taxon>
        <taxon>Mytilinae</taxon>
        <taxon>Mytilus</taxon>
    </lineage>
</organism>